<protein>
    <submittedName>
        <fullName evidence="1">Type II secretion system protein G</fullName>
    </submittedName>
</protein>
<dbReference type="KEGG" id="pbas:SMSP2_00385"/>
<dbReference type="EMBL" id="CP019646">
    <property type="protein sequence ID" value="AQQ70048.1"/>
    <property type="molecule type" value="Genomic_DNA"/>
</dbReference>
<dbReference type="InterPro" id="IPR045584">
    <property type="entry name" value="Pilin-like"/>
</dbReference>
<dbReference type="NCBIfam" id="TIGR02532">
    <property type="entry name" value="IV_pilin_GFxxxE"/>
    <property type="match status" value="1"/>
</dbReference>
<dbReference type="Gene3D" id="3.30.700.10">
    <property type="entry name" value="Glycoprotein, Type 4 Pilin"/>
    <property type="match status" value="1"/>
</dbReference>
<reference evidence="2" key="1">
    <citation type="submission" date="2017-02" db="EMBL/GenBank/DDBJ databases">
        <title>Comparative genomics and description of representatives of a novel lineage of planctomycetes thriving in anoxic sediments.</title>
        <authorList>
            <person name="Spring S."/>
            <person name="Bunk B."/>
            <person name="Sproer C."/>
        </authorList>
    </citation>
    <scope>NUCLEOTIDE SEQUENCE [LARGE SCALE GENOMIC DNA]</scope>
    <source>
        <strain evidence="2">SM-Chi-D1</strain>
    </source>
</reference>
<dbReference type="Pfam" id="PF07963">
    <property type="entry name" value="N_methyl"/>
    <property type="match status" value="1"/>
</dbReference>
<dbReference type="SUPFAM" id="SSF54523">
    <property type="entry name" value="Pili subunits"/>
    <property type="match status" value="1"/>
</dbReference>
<accession>A0A1Q2MBY4</accession>
<dbReference type="RefSeq" id="WP_146682342.1">
    <property type="nucleotide sequence ID" value="NZ_CP019646.1"/>
</dbReference>
<dbReference type="Proteomes" id="UP000188181">
    <property type="component" value="Chromosome"/>
</dbReference>
<dbReference type="PANTHER" id="PTHR30093">
    <property type="entry name" value="GENERAL SECRETION PATHWAY PROTEIN G"/>
    <property type="match status" value="1"/>
</dbReference>
<dbReference type="AlphaFoldDB" id="A0A1Q2MBY4"/>
<proteinExistence type="predicted"/>
<organism evidence="1 2">
    <name type="scientific">Limihaloglobus sulfuriphilus</name>
    <dbReference type="NCBI Taxonomy" id="1851148"/>
    <lineage>
        <taxon>Bacteria</taxon>
        <taxon>Pseudomonadati</taxon>
        <taxon>Planctomycetota</taxon>
        <taxon>Phycisphaerae</taxon>
        <taxon>Sedimentisphaerales</taxon>
        <taxon>Sedimentisphaeraceae</taxon>
        <taxon>Limihaloglobus</taxon>
    </lineage>
</organism>
<sequence length="273" mass="30812">MKRKAFTLIELLVVISIIALLMAILMPSLTKAREAAKTVVCGSNMRQWALIFAMYTNDNDGMYHYGWISAQDGSALWPAAMRPYYDSPEIRTCPKASNPQKTGAPFGVWGPFKQQKNFWTDALEGDYGSYGVNWYICSRETGLHGAEGVGNENFWRKTGHKNADNIPILADSWWYCGLPNDDDPPPSFNGEVVSDNNKSMNRFCVDRHNGYVQVSFMDGSGRKVGLKELWTLKWHKSFDTEGMFTIKGNGGNPSNAARLWNAMAPWMSKYKEY</sequence>
<dbReference type="OrthoDB" id="279149at2"/>
<keyword evidence="2" id="KW-1185">Reference proteome</keyword>
<evidence type="ECO:0000313" key="1">
    <source>
        <dbReference type="EMBL" id="AQQ70048.1"/>
    </source>
</evidence>
<name>A0A1Q2MBY4_9BACT</name>
<dbReference type="InterPro" id="IPR012902">
    <property type="entry name" value="N_methyl_site"/>
</dbReference>
<dbReference type="STRING" id="1851148.SMSP2_00385"/>
<gene>
    <name evidence="1" type="ORF">SMSP2_00385</name>
</gene>
<dbReference type="PANTHER" id="PTHR30093:SF2">
    <property type="entry name" value="TYPE II SECRETION SYSTEM PROTEIN H"/>
    <property type="match status" value="1"/>
</dbReference>
<evidence type="ECO:0000313" key="2">
    <source>
        <dbReference type="Proteomes" id="UP000188181"/>
    </source>
</evidence>